<gene>
    <name evidence="3" type="ORF">K469DRAFT_657610</name>
</gene>
<dbReference type="OrthoDB" id="194358at2759"/>
<dbReference type="AlphaFoldDB" id="A0A6A6EII1"/>
<evidence type="ECO:0000256" key="1">
    <source>
        <dbReference type="SAM" id="MobiDB-lite"/>
    </source>
</evidence>
<feature type="region of interest" description="Disordered" evidence="1">
    <location>
        <begin position="328"/>
        <end position="351"/>
    </location>
</feature>
<feature type="domain" description="Heterokaryon incompatibility" evidence="2">
    <location>
        <begin position="55"/>
        <end position="184"/>
    </location>
</feature>
<evidence type="ECO:0000313" key="3">
    <source>
        <dbReference type="EMBL" id="KAF2190895.1"/>
    </source>
</evidence>
<keyword evidence="4" id="KW-1185">Reference proteome</keyword>
<organism evidence="3 4">
    <name type="scientific">Zopfia rhizophila CBS 207.26</name>
    <dbReference type="NCBI Taxonomy" id="1314779"/>
    <lineage>
        <taxon>Eukaryota</taxon>
        <taxon>Fungi</taxon>
        <taxon>Dikarya</taxon>
        <taxon>Ascomycota</taxon>
        <taxon>Pezizomycotina</taxon>
        <taxon>Dothideomycetes</taxon>
        <taxon>Dothideomycetes incertae sedis</taxon>
        <taxon>Zopfiaceae</taxon>
        <taxon>Zopfia</taxon>
    </lineage>
</organism>
<feature type="non-terminal residue" evidence="3">
    <location>
        <position position="351"/>
    </location>
</feature>
<reference evidence="3" key="1">
    <citation type="journal article" date="2020" name="Stud. Mycol.">
        <title>101 Dothideomycetes genomes: a test case for predicting lifestyles and emergence of pathogens.</title>
        <authorList>
            <person name="Haridas S."/>
            <person name="Albert R."/>
            <person name="Binder M."/>
            <person name="Bloem J."/>
            <person name="Labutti K."/>
            <person name="Salamov A."/>
            <person name="Andreopoulos B."/>
            <person name="Baker S."/>
            <person name="Barry K."/>
            <person name="Bills G."/>
            <person name="Bluhm B."/>
            <person name="Cannon C."/>
            <person name="Castanera R."/>
            <person name="Culley D."/>
            <person name="Daum C."/>
            <person name="Ezra D."/>
            <person name="Gonzalez J."/>
            <person name="Henrissat B."/>
            <person name="Kuo A."/>
            <person name="Liang C."/>
            <person name="Lipzen A."/>
            <person name="Lutzoni F."/>
            <person name="Magnuson J."/>
            <person name="Mondo S."/>
            <person name="Nolan M."/>
            <person name="Ohm R."/>
            <person name="Pangilinan J."/>
            <person name="Park H.-J."/>
            <person name="Ramirez L."/>
            <person name="Alfaro M."/>
            <person name="Sun H."/>
            <person name="Tritt A."/>
            <person name="Yoshinaga Y."/>
            <person name="Zwiers L.-H."/>
            <person name="Turgeon B."/>
            <person name="Goodwin S."/>
            <person name="Spatafora J."/>
            <person name="Crous P."/>
            <person name="Grigoriev I."/>
        </authorList>
    </citation>
    <scope>NUCLEOTIDE SEQUENCE</scope>
    <source>
        <strain evidence="3">CBS 207.26</strain>
    </source>
</reference>
<dbReference type="PANTHER" id="PTHR24148">
    <property type="entry name" value="ANKYRIN REPEAT DOMAIN-CONTAINING PROTEIN 39 HOMOLOG-RELATED"/>
    <property type="match status" value="1"/>
</dbReference>
<proteinExistence type="predicted"/>
<name>A0A6A6EII1_9PEZI</name>
<dbReference type="PANTHER" id="PTHR24148:SF64">
    <property type="entry name" value="HETEROKARYON INCOMPATIBILITY DOMAIN-CONTAINING PROTEIN"/>
    <property type="match status" value="1"/>
</dbReference>
<accession>A0A6A6EII1</accession>
<sequence length="351" mass="39559">MPKVKQRELYHHHRLTSPRSIRILTLNPSPVFTAPLEVSLTEISLDSISPLTLRYEALSYVWGSPTGDRPLRCDGKLLLVTCNCESLLRHLRGVERARILWVDAICIDQDDGEESVGERNAQVALMGEVYRKATRTLCWLGGGTEFTVEILERLRRTGTLEHGSTCLEHIFCHPWHSRIWTVQEVAHSRDCQVMCGQAILSWNIYTAAAKYLIYEFIDELDIQASKTYVDEGESKIALLTSCLTQVRHLQATNPKDKIYGLYAAFSALGIPLLAPDYAKPLAQVYEEATISMIVYSRSLQVLRYASSNDRNQRLPSWVSDWQDENAKLLTPPSDATEGSRVASTDLPVLVP</sequence>
<protein>
    <recommendedName>
        <fullName evidence="2">Heterokaryon incompatibility domain-containing protein</fullName>
    </recommendedName>
</protein>
<evidence type="ECO:0000259" key="2">
    <source>
        <dbReference type="Pfam" id="PF06985"/>
    </source>
</evidence>
<dbReference type="EMBL" id="ML994618">
    <property type="protein sequence ID" value="KAF2190895.1"/>
    <property type="molecule type" value="Genomic_DNA"/>
</dbReference>
<dbReference type="Proteomes" id="UP000800200">
    <property type="component" value="Unassembled WGS sequence"/>
</dbReference>
<dbReference type="Pfam" id="PF06985">
    <property type="entry name" value="HET"/>
    <property type="match status" value="1"/>
</dbReference>
<dbReference type="InterPro" id="IPR052895">
    <property type="entry name" value="HetReg/Transcr_Mod"/>
</dbReference>
<evidence type="ECO:0000313" key="4">
    <source>
        <dbReference type="Proteomes" id="UP000800200"/>
    </source>
</evidence>
<dbReference type="InterPro" id="IPR010730">
    <property type="entry name" value="HET"/>
</dbReference>